<dbReference type="eggNOG" id="COG0582">
    <property type="taxonomic scope" value="Bacteria"/>
</dbReference>
<dbReference type="InterPro" id="IPR011010">
    <property type="entry name" value="DNA_brk_join_enz"/>
</dbReference>
<dbReference type="GO" id="GO:0006310">
    <property type="term" value="P:DNA recombination"/>
    <property type="evidence" value="ECO:0007669"/>
    <property type="project" value="UniProtKB-KW"/>
</dbReference>
<dbReference type="InterPro" id="IPR050808">
    <property type="entry name" value="Phage_Integrase"/>
</dbReference>
<dbReference type="Gene3D" id="1.10.150.130">
    <property type="match status" value="1"/>
</dbReference>
<dbReference type="Pfam" id="PF22022">
    <property type="entry name" value="Phage_int_M"/>
    <property type="match status" value="1"/>
</dbReference>
<dbReference type="RefSeq" id="WP_008871427.1">
    <property type="nucleotide sequence ID" value="NZ_ACJN02000003.1"/>
</dbReference>
<evidence type="ECO:0000256" key="4">
    <source>
        <dbReference type="ARBA" id="ARBA00023172"/>
    </source>
</evidence>
<keyword evidence="3 5" id="KW-0238">DNA-binding</keyword>
<dbReference type="InterPro" id="IPR025166">
    <property type="entry name" value="Integrase_DNA_bind_dom"/>
</dbReference>
<dbReference type="PROSITE" id="PS51898">
    <property type="entry name" value="TYR_RECOMBINASE"/>
    <property type="match status" value="1"/>
</dbReference>
<dbReference type="GO" id="GO:0015074">
    <property type="term" value="P:DNA integration"/>
    <property type="evidence" value="ECO:0007669"/>
    <property type="project" value="UniProtKB-KW"/>
</dbReference>
<protein>
    <submittedName>
        <fullName evidence="8">Integrase family protein</fullName>
    </submittedName>
</protein>
<dbReference type="PANTHER" id="PTHR30629:SF2">
    <property type="entry name" value="PROPHAGE INTEGRASE INTS-RELATED"/>
    <property type="match status" value="1"/>
</dbReference>
<dbReference type="PANTHER" id="PTHR30629">
    <property type="entry name" value="PROPHAGE INTEGRASE"/>
    <property type="match status" value="1"/>
</dbReference>
<dbReference type="Gene3D" id="1.10.443.10">
    <property type="entry name" value="Intergrase catalytic core"/>
    <property type="match status" value="1"/>
</dbReference>
<name>D6STR2_9BACT</name>
<dbReference type="SUPFAM" id="SSF56349">
    <property type="entry name" value="DNA breaking-rejoining enzymes"/>
    <property type="match status" value="1"/>
</dbReference>
<comment type="similarity">
    <text evidence="1">Belongs to the 'phage' integrase family.</text>
</comment>
<evidence type="ECO:0000256" key="1">
    <source>
        <dbReference type="ARBA" id="ARBA00008857"/>
    </source>
</evidence>
<dbReference type="InterPro" id="IPR053876">
    <property type="entry name" value="Phage_int_M"/>
</dbReference>
<dbReference type="InterPro" id="IPR002104">
    <property type="entry name" value="Integrase_catalytic"/>
</dbReference>
<feature type="domain" description="Tyr recombinase" evidence="6">
    <location>
        <begin position="199"/>
        <end position="377"/>
    </location>
</feature>
<feature type="domain" description="Core-binding (CB)" evidence="7">
    <location>
        <begin position="94"/>
        <end position="175"/>
    </location>
</feature>
<dbReference type="Proteomes" id="UP000005496">
    <property type="component" value="Unassembled WGS sequence"/>
</dbReference>
<dbReference type="PROSITE" id="PS51900">
    <property type="entry name" value="CB"/>
    <property type="match status" value="1"/>
</dbReference>
<organism evidence="8 9">
    <name type="scientific">Desulfonatronospira thiodismutans ASO3-1</name>
    <dbReference type="NCBI Taxonomy" id="555779"/>
    <lineage>
        <taxon>Bacteria</taxon>
        <taxon>Pseudomonadati</taxon>
        <taxon>Thermodesulfobacteriota</taxon>
        <taxon>Desulfovibrionia</taxon>
        <taxon>Desulfovibrionales</taxon>
        <taxon>Desulfonatronovibrionaceae</taxon>
        <taxon>Desulfonatronospira</taxon>
    </lineage>
</organism>
<dbReference type="Gene3D" id="3.30.160.390">
    <property type="entry name" value="Integrase, DNA-binding domain"/>
    <property type="match status" value="1"/>
</dbReference>
<evidence type="ECO:0000259" key="6">
    <source>
        <dbReference type="PROSITE" id="PS51898"/>
    </source>
</evidence>
<dbReference type="InterPro" id="IPR044068">
    <property type="entry name" value="CB"/>
</dbReference>
<evidence type="ECO:0000313" key="8">
    <source>
        <dbReference type="EMBL" id="EFI34078.1"/>
    </source>
</evidence>
<dbReference type="InterPro" id="IPR038488">
    <property type="entry name" value="Integrase_DNA-bd_sf"/>
</dbReference>
<dbReference type="CDD" id="cd00801">
    <property type="entry name" value="INT_P4_C"/>
    <property type="match status" value="1"/>
</dbReference>
<dbReference type="InterPro" id="IPR013762">
    <property type="entry name" value="Integrase-like_cat_sf"/>
</dbReference>
<dbReference type="OrthoDB" id="9775880at2"/>
<keyword evidence="2" id="KW-0229">DNA integration</keyword>
<keyword evidence="9" id="KW-1185">Reference proteome</keyword>
<dbReference type="InterPro" id="IPR010998">
    <property type="entry name" value="Integrase_recombinase_N"/>
</dbReference>
<dbReference type="Pfam" id="PF13356">
    <property type="entry name" value="Arm-DNA-bind_3"/>
    <property type="match status" value="1"/>
</dbReference>
<dbReference type="GO" id="GO:0003677">
    <property type="term" value="F:DNA binding"/>
    <property type="evidence" value="ECO:0007669"/>
    <property type="project" value="UniProtKB-UniRule"/>
</dbReference>
<evidence type="ECO:0000256" key="2">
    <source>
        <dbReference type="ARBA" id="ARBA00022908"/>
    </source>
</evidence>
<dbReference type="AlphaFoldDB" id="D6STR2"/>
<evidence type="ECO:0000313" key="9">
    <source>
        <dbReference type="Proteomes" id="UP000005496"/>
    </source>
</evidence>
<dbReference type="Pfam" id="PF00589">
    <property type="entry name" value="Phage_integrase"/>
    <property type="match status" value="1"/>
</dbReference>
<evidence type="ECO:0000259" key="7">
    <source>
        <dbReference type="PROSITE" id="PS51900"/>
    </source>
</evidence>
<dbReference type="EMBL" id="ACJN02000003">
    <property type="protein sequence ID" value="EFI34078.1"/>
    <property type="molecule type" value="Genomic_DNA"/>
</dbReference>
<evidence type="ECO:0000256" key="3">
    <source>
        <dbReference type="ARBA" id="ARBA00023125"/>
    </source>
</evidence>
<gene>
    <name evidence="8" type="ORF">Dthio_PD1418</name>
</gene>
<sequence>MSLTDVQVKGLKPGSTKYRVKDKDGMYLEVTPAGGKLWRFKYRFNGKNKLLALGKYPDVSLAKAREKLSIARQQIAEGKDPAYIKKIEKAEKENTFKAITDEWWRAKKSTWTPGHAEKVYRRLEIDVLPYLKDRPIKEITAREILEVLKKAEARGVTDTAYRLAQMCSNIFIFALASGRAEHNPAADISKALTAHPKTNRPAITEPDEIKELLLAIDGFTGSYTVLCALKIAILVFVRPGELRQASWAEINFDEALWYVPSQRMKMKREHLVPLSGQAVKILKDIHPLTGAGHYVFPSIRTNSRPMSENTLNAALRRLGYPQEKLCAHGFRTMASTRLHEMGWPSDIIEFQLAHVDQNKIRGIYNRAEYLDQRTKMMQAWADYLDDLKTGKTAKKFNNTNS</sequence>
<accession>D6STR2</accession>
<proteinExistence type="inferred from homology"/>
<keyword evidence="4" id="KW-0233">DNA recombination</keyword>
<reference evidence="8" key="1">
    <citation type="submission" date="2010-05" db="EMBL/GenBank/DDBJ databases">
        <title>The draft genome of Desulfonatronospira thiodismutans ASO3-1.</title>
        <authorList>
            <consortium name="US DOE Joint Genome Institute (JGI-PGF)"/>
            <person name="Lucas S."/>
            <person name="Copeland A."/>
            <person name="Lapidus A."/>
            <person name="Cheng J.-F."/>
            <person name="Bruce D."/>
            <person name="Goodwin L."/>
            <person name="Pitluck S."/>
            <person name="Chertkov O."/>
            <person name="Brettin T."/>
            <person name="Detter J.C."/>
            <person name="Han C."/>
            <person name="Land M.L."/>
            <person name="Hauser L."/>
            <person name="Kyrpides N."/>
            <person name="Mikhailova N."/>
            <person name="Muyzer G."/>
            <person name="Woyke T."/>
        </authorList>
    </citation>
    <scope>NUCLEOTIDE SEQUENCE [LARGE SCALE GENOMIC DNA]</scope>
    <source>
        <strain evidence="8">ASO3-1</strain>
    </source>
</reference>
<evidence type="ECO:0000256" key="5">
    <source>
        <dbReference type="PROSITE-ProRule" id="PRU01248"/>
    </source>
</evidence>
<comment type="caution">
    <text evidence="8">The sequence shown here is derived from an EMBL/GenBank/DDBJ whole genome shotgun (WGS) entry which is preliminary data.</text>
</comment>